<gene>
    <name evidence="7" type="primary">nadE</name>
    <name evidence="11" type="ORF">C7460_114107</name>
</gene>
<dbReference type="InterPro" id="IPR036526">
    <property type="entry name" value="C-N_Hydrolase_sf"/>
</dbReference>
<protein>
    <recommendedName>
        <fullName evidence="7 8">Glutamine-dependent NAD(+) synthetase</fullName>
        <ecNumber evidence="7 8">6.3.5.1</ecNumber>
    </recommendedName>
    <alternativeName>
        <fullName evidence="7 8">NAD(+) synthase [glutamine-hydrolyzing]</fullName>
    </alternativeName>
</protein>
<comment type="pathway">
    <text evidence="1 7 8">Cofactor biosynthesis; NAD(+) biosynthesis; NAD(+) from deamido-NAD(+) (L-Gln route): step 1/1.</text>
</comment>
<feature type="binding site" evidence="7">
    <location>
        <position position="425"/>
    </location>
    <ligand>
        <name>deamido-NAD(+)</name>
        <dbReference type="ChEBI" id="CHEBI:58437"/>
        <note>ligand shared between two neighboring subunits</note>
    </ligand>
</feature>
<comment type="similarity">
    <text evidence="2 7 8">In the C-terminal section; belongs to the NAD synthetase family.</text>
</comment>
<feature type="binding site" evidence="7">
    <location>
        <position position="454"/>
    </location>
    <ligand>
        <name>deamido-NAD(+)</name>
        <dbReference type="ChEBI" id="CHEBI:58437"/>
        <note>ligand shared between two neighboring subunits</note>
    </ligand>
</feature>
<evidence type="ECO:0000313" key="12">
    <source>
        <dbReference type="Proteomes" id="UP000256779"/>
    </source>
</evidence>
<evidence type="ECO:0000313" key="11">
    <source>
        <dbReference type="EMBL" id="RED96649.1"/>
    </source>
</evidence>
<comment type="caution">
    <text evidence="11">The sequence shown here is derived from an EMBL/GenBank/DDBJ whole genome shotgun (WGS) entry which is preliminary data.</text>
</comment>
<dbReference type="PANTHER" id="PTHR23090">
    <property type="entry name" value="NH 3 /GLUTAMINE-DEPENDENT NAD + SYNTHETASE"/>
    <property type="match status" value="1"/>
</dbReference>
<keyword evidence="4 7" id="KW-0547">Nucleotide-binding</keyword>
<dbReference type="PANTHER" id="PTHR23090:SF9">
    <property type="entry name" value="GLUTAMINE-DEPENDENT NAD(+) SYNTHETASE"/>
    <property type="match status" value="1"/>
</dbReference>
<dbReference type="SUPFAM" id="SSF52402">
    <property type="entry name" value="Adenine nucleotide alpha hydrolases-like"/>
    <property type="match status" value="1"/>
</dbReference>
<evidence type="ECO:0000256" key="9">
    <source>
        <dbReference type="RuleBase" id="RU003811"/>
    </source>
</evidence>
<evidence type="ECO:0000256" key="3">
    <source>
        <dbReference type="ARBA" id="ARBA00022598"/>
    </source>
</evidence>
<feature type="binding site" evidence="7">
    <location>
        <position position="576"/>
    </location>
    <ligand>
        <name>deamido-NAD(+)</name>
        <dbReference type="ChEBI" id="CHEBI:58437"/>
        <note>ligand shared between two neighboring subunits</note>
    </ligand>
</feature>
<sequence>MANKKIKVGGACLNQIPINWENNLQNIRSAIAQARDEQIKILCLPELCITGYGCEDLFLSEWLPQKALDKLLTLLPDCSDIAVAVGIPFLYEGHVYNTTAFIAQGEIKGIYAKQKLANDGVHYEPRWFTPWPAGKVVNVSVGEQQIPFGHITITHEGLKIGFEICEDAWREDRPGVHPINHGADLILNPSASHFAFGKANYRENLVIRSSDLLKCTYVYANLLGNESGRMIYDGDILIAQNGELKAKNARLSFKDFKTLGCEIDFEDGANSDTDIRPDVDGATEEFGQAASLALFDYLRKSRAKGFVLSLSGGADSSSIATLVALAVKNGLKELGFDEFNRKLHGQLHQADDWKGLVGQLLYTAYQGTKNSSEDTLNSAKTLAESIGAQFYHWTIDREVAAYTESIEEVLQRKLTWQQDDIALQNIQARARSPIIWMLANIQGCLLLSTSNRSEGDVGYATMDGDTSGSISPIAAVDKQFVLSWLKFAEAQLGFDGLAKVNSLAPTAELRPQDQHQTDEIDLMPYAVLVDIETKAIRDRKSPVEVYNRLKGKWPDHVLLKQWIHKFFRMWSINQWKRERIAPSFHLDDFNVDPRTWCRFPILSSGFKEELDELDKLK</sequence>
<feature type="active site" description="Proton acceptor; for glutaminase activity" evidence="7">
    <location>
        <position position="46"/>
    </location>
</feature>
<dbReference type="GO" id="GO:0005737">
    <property type="term" value="C:cytoplasm"/>
    <property type="evidence" value="ECO:0007669"/>
    <property type="project" value="InterPro"/>
</dbReference>
<dbReference type="PROSITE" id="PS50263">
    <property type="entry name" value="CN_HYDROLASE"/>
    <property type="match status" value="1"/>
</dbReference>
<keyword evidence="6 7" id="KW-0520">NAD</keyword>
<dbReference type="HAMAP" id="MF_02090">
    <property type="entry name" value="NadE_glutamine_dep"/>
    <property type="match status" value="1"/>
</dbReference>
<evidence type="ECO:0000256" key="6">
    <source>
        <dbReference type="ARBA" id="ARBA00023027"/>
    </source>
</evidence>
<dbReference type="EC" id="6.3.5.1" evidence="7 8"/>
<feature type="binding site" evidence="7">
    <location>
        <position position="449"/>
    </location>
    <ligand>
        <name>ATP</name>
        <dbReference type="ChEBI" id="CHEBI:30616"/>
    </ligand>
</feature>
<dbReference type="GO" id="GO:0005524">
    <property type="term" value="F:ATP binding"/>
    <property type="evidence" value="ECO:0007669"/>
    <property type="project" value="UniProtKB-UniRule"/>
</dbReference>
<dbReference type="Pfam" id="PF00795">
    <property type="entry name" value="CN_hydrolase"/>
    <property type="match status" value="1"/>
</dbReference>
<dbReference type="GO" id="GO:0003952">
    <property type="term" value="F:NAD+ synthase (glutamine-hydrolyzing) activity"/>
    <property type="evidence" value="ECO:0007669"/>
    <property type="project" value="UniProtKB-UniRule"/>
</dbReference>
<name>A0A3D9L0E6_MARFU</name>
<comment type="caution">
    <text evidence="7">Lacks conserved residue(s) required for the propagation of feature annotation.</text>
</comment>
<feature type="binding site" evidence="7">
    <location>
        <position position="198"/>
    </location>
    <ligand>
        <name>L-glutamine</name>
        <dbReference type="ChEBI" id="CHEBI:58359"/>
    </ligand>
</feature>
<dbReference type="NCBIfam" id="TIGR00552">
    <property type="entry name" value="nadE"/>
    <property type="match status" value="1"/>
</dbReference>
<dbReference type="OrthoDB" id="9803818at2"/>
<feature type="active site" description="For glutaminase activity" evidence="7">
    <location>
        <position position="113"/>
    </location>
</feature>
<dbReference type="CDD" id="cd07570">
    <property type="entry name" value="GAT_Gln-NAD-synth"/>
    <property type="match status" value="1"/>
</dbReference>
<dbReference type="Proteomes" id="UP000256779">
    <property type="component" value="Unassembled WGS sequence"/>
</dbReference>
<feature type="domain" description="CN hydrolase" evidence="10">
    <location>
        <begin position="6"/>
        <end position="265"/>
    </location>
</feature>
<feature type="active site" description="Nucleophile; for glutaminase activity" evidence="7">
    <location>
        <position position="165"/>
    </location>
</feature>
<evidence type="ECO:0000256" key="8">
    <source>
        <dbReference type="PIRNR" id="PIRNR006630"/>
    </source>
</evidence>
<dbReference type="CDD" id="cd00553">
    <property type="entry name" value="NAD_synthase"/>
    <property type="match status" value="1"/>
</dbReference>
<dbReference type="InterPro" id="IPR014729">
    <property type="entry name" value="Rossmann-like_a/b/a_fold"/>
</dbReference>
<comment type="function">
    <text evidence="7">Catalyzes the ATP-dependent amidation of deamido-NAD to form NAD. Uses L-glutamine as a nitrogen source.</text>
</comment>
<proteinExistence type="inferred from homology"/>
<dbReference type="PIRSF" id="PIRSF006630">
    <property type="entry name" value="NADS_GAT"/>
    <property type="match status" value="1"/>
</dbReference>
<dbReference type="InterPro" id="IPR003010">
    <property type="entry name" value="C-N_Hydrolase"/>
</dbReference>
<evidence type="ECO:0000259" key="10">
    <source>
        <dbReference type="PROSITE" id="PS50263"/>
    </source>
</evidence>
<dbReference type="Gene3D" id="3.60.110.10">
    <property type="entry name" value="Carbon-nitrogen hydrolase"/>
    <property type="match status" value="1"/>
</dbReference>
<evidence type="ECO:0000256" key="7">
    <source>
        <dbReference type="HAMAP-Rule" id="MF_02090"/>
    </source>
</evidence>
<evidence type="ECO:0000256" key="5">
    <source>
        <dbReference type="ARBA" id="ARBA00022840"/>
    </source>
</evidence>
<comment type="catalytic activity">
    <reaction evidence="7 8">
        <text>deamido-NAD(+) + L-glutamine + ATP + H2O = L-glutamate + AMP + diphosphate + NAD(+) + H(+)</text>
        <dbReference type="Rhea" id="RHEA:24384"/>
        <dbReference type="ChEBI" id="CHEBI:15377"/>
        <dbReference type="ChEBI" id="CHEBI:15378"/>
        <dbReference type="ChEBI" id="CHEBI:29985"/>
        <dbReference type="ChEBI" id="CHEBI:30616"/>
        <dbReference type="ChEBI" id="CHEBI:33019"/>
        <dbReference type="ChEBI" id="CHEBI:57540"/>
        <dbReference type="ChEBI" id="CHEBI:58359"/>
        <dbReference type="ChEBI" id="CHEBI:58437"/>
        <dbReference type="ChEBI" id="CHEBI:456215"/>
        <dbReference type="EC" id="6.3.5.1"/>
    </reaction>
</comment>
<accession>A0A3D9L0E6</accession>
<dbReference type="GO" id="GO:0004359">
    <property type="term" value="F:glutaminase activity"/>
    <property type="evidence" value="ECO:0007669"/>
    <property type="project" value="InterPro"/>
</dbReference>
<dbReference type="SUPFAM" id="SSF56317">
    <property type="entry name" value="Carbon-nitrogen hydrolase"/>
    <property type="match status" value="1"/>
</dbReference>
<keyword evidence="12" id="KW-1185">Reference proteome</keyword>
<dbReference type="InterPro" id="IPR003694">
    <property type="entry name" value="NAD_synthase"/>
</dbReference>
<organism evidence="11 12">
    <name type="scientific">Marinoscillum furvescens DSM 4134</name>
    <dbReference type="NCBI Taxonomy" id="1122208"/>
    <lineage>
        <taxon>Bacteria</taxon>
        <taxon>Pseudomonadati</taxon>
        <taxon>Bacteroidota</taxon>
        <taxon>Cytophagia</taxon>
        <taxon>Cytophagales</taxon>
        <taxon>Reichenbachiellaceae</taxon>
        <taxon>Marinoscillum</taxon>
    </lineage>
</organism>
<comment type="similarity">
    <text evidence="9">Belongs to the NAD synthetase family.</text>
</comment>
<reference evidence="11 12" key="1">
    <citation type="submission" date="2018-07" db="EMBL/GenBank/DDBJ databases">
        <title>Genomic Encyclopedia of Type Strains, Phase IV (KMG-IV): sequencing the most valuable type-strain genomes for metagenomic binning, comparative biology and taxonomic classification.</title>
        <authorList>
            <person name="Goeker M."/>
        </authorList>
    </citation>
    <scope>NUCLEOTIDE SEQUENCE [LARGE SCALE GENOMIC DNA]</scope>
    <source>
        <strain evidence="11 12">DSM 4134</strain>
    </source>
</reference>
<dbReference type="InterPro" id="IPR014445">
    <property type="entry name" value="Gln-dep_NAD_synthase"/>
</dbReference>
<dbReference type="EMBL" id="QREG01000014">
    <property type="protein sequence ID" value="RED96649.1"/>
    <property type="molecule type" value="Genomic_DNA"/>
</dbReference>
<dbReference type="GO" id="GO:0009435">
    <property type="term" value="P:NAD+ biosynthetic process"/>
    <property type="evidence" value="ECO:0007669"/>
    <property type="project" value="UniProtKB-UniRule"/>
</dbReference>
<dbReference type="GO" id="GO:0008795">
    <property type="term" value="F:NAD+ synthase activity"/>
    <property type="evidence" value="ECO:0007669"/>
    <property type="project" value="UniProtKB-UniRule"/>
</dbReference>
<dbReference type="AlphaFoldDB" id="A0A3D9L0E6"/>
<dbReference type="UniPathway" id="UPA00253">
    <property type="reaction ID" value="UER00334"/>
</dbReference>
<feature type="binding site" evidence="7">
    <location>
        <position position="192"/>
    </location>
    <ligand>
        <name>L-glutamine</name>
        <dbReference type="ChEBI" id="CHEBI:58359"/>
    </ligand>
</feature>
<keyword evidence="5 7" id="KW-0067">ATP-binding</keyword>
<dbReference type="Gene3D" id="3.40.50.620">
    <property type="entry name" value="HUPs"/>
    <property type="match status" value="1"/>
</dbReference>
<evidence type="ECO:0000256" key="4">
    <source>
        <dbReference type="ARBA" id="ARBA00022741"/>
    </source>
</evidence>
<dbReference type="RefSeq" id="WP_115868931.1">
    <property type="nucleotide sequence ID" value="NZ_QREG01000014.1"/>
</dbReference>
<dbReference type="Pfam" id="PF02540">
    <property type="entry name" value="NAD_synthase"/>
    <property type="match status" value="1"/>
</dbReference>
<evidence type="ECO:0000256" key="2">
    <source>
        <dbReference type="ARBA" id="ARBA00007145"/>
    </source>
</evidence>
<keyword evidence="3 7" id="KW-0436">Ligase</keyword>
<evidence type="ECO:0000256" key="1">
    <source>
        <dbReference type="ARBA" id="ARBA00005188"/>
    </source>
</evidence>
<dbReference type="InterPro" id="IPR022310">
    <property type="entry name" value="NAD/GMP_synthase"/>
</dbReference>